<dbReference type="GO" id="GO:0001675">
    <property type="term" value="P:acrosome assembly"/>
    <property type="evidence" value="ECO:0007669"/>
    <property type="project" value="TreeGrafter"/>
</dbReference>
<dbReference type="InterPro" id="IPR013783">
    <property type="entry name" value="Ig-like_fold"/>
</dbReference>
<feature type="compositionally biased region" description="Polar residues" evidence="1">
    <location>
        <begin position="684"/>
        <end position="695"/>
    </location>
</feature>
<dbReference type="SUPFAM" id="SSF48726">
    <property type="entry name" value="Immunoglobulin"/>
    <property type="match status" value="1"/>
</dbReference>
<feature type="non-terminal residue" evidence="4">
    <location>
        <position position="1"/>
    </location>
</feature>
<feature type="compositionally biased region" description="Acidic residues" evidence="1">
    <location>
        <begin position="145"/>
        <end position="160"/>
    </location>
</feature>
<dbReference type="Pfam" id="PF07699">
    <property type="entry name" value="Ephrin_rec_like"/>
    <property type="match status" value="1"/>
</dbReference>
<proteinExistence type="predicted"/>
<evidence type="ECO:0000256" key="1">
    <source>
        <dbReference type="SAM" id="MobiDB-lite"/>
    </source>
</evidence>
<dbReference type="GO" id="GO:0005576">
    <property type="term" value="C:extracellular region"/>
    <property type="evidence" value="ECO:0007669"/>
    <property type="project" value="InterPro"/>
</dbReference>
<dbReference type="GO" id="GO:0007339">
    <property type="term" value="P:binding of sperm to zona pellucida"/>
    <property type="evidence" value="ECO:0007669"/>
    <property type="project" value="InterPro"/>
</dbReference>
<feature type="compositionally biased region" description="Basic and acidic residues" evidence="1">
    <location>
        <begin position="733"/>
        <end position="744"/>
    </location>
</feature>
<feature type="compositionally biased region" description="Basic residues" evidence="1">
    <location>
        <begin position="669"/>
        <end position="680"/>
    </location>
</feature>
<accession>A0A1B6IMD3</accession>
<dbReference type="CDD" id="cd00096">
    <property type="entry name" value="Ig"/>
    <property type="match status" value="1"/>
</dbReference>
<keyword evidence="2" id="KW-1133">Transmembrane helix</keyword>
<feature type="region of interest" description="Disordered" evidence="1">
    <location>
        <begin position="135"/>
        <end position="169"/>
    </location>
</feature>
<dbReference type="GO" id="GO:0001669">
    <property type="term" value="C:acrosomal vesicle"/>
    <property type="evidence" value="ECO:0007669"/>
    <property type="project" value="TreeGrafter"/>
</dbReference>
<dbReference type="GO" id="GO:0002199">
    <property type="term" value="C:zona pellucida receptor complex"/>
    <property type="evidence" value="ECO:0007669"/>
    <property type="project" value="TreeGrafter"/>
</dbReference>
<dbReference type="PANTHER" id="PTHR15443:SF6">
    <property type="entry name" value="IG-LIKE DOMAIN-CONTAINING PROTEIN"/>
    <property type="match status" value="1"/>
</dbReference>
<name>A0A1B6IMD3_9HEMI</name>
<organism evidence="4">
    <name type="scientific">Homalodisca liturata</name>
    <dbReference type="NCBI Taxonomy" id="320908"/>
    <lineage>
        <taxon>Eukaryota</taxon>
        <taxon>Metazoa</taxon>
        <taxon>Ecdysozoa</taxon>
        <taxon>Arthropoda</taxon>
        <taxon>Hexapoda</taxon>
        <taxon>Insecta</taxon>
        <taxon>Pterygota</taxon>
        <taxon>Neoptera</taxon>
        <taxon>Paraneoptera</taxon>
        <taxon>Hemiptera</taxon>
        <taxon>Auchenorrhyncha</taxon>
        <taxon>Membracoidea</taxon>
        <taxon>Cicadellidae</taxon>
        <taxon>Cicadellinae</taxon>
        <taxon>Proconiini</taxon>
        <taxon>Homalodisca</taxon>
    </lineage>
</organism>
<dbReference type="InterPro" id="IPR010857">
    <property type="entry name" value="Sp38-bd"/>
</dbReference>
<dbReference type="PROSITE" id="PS50835">
    <property type="entry name" value="IG_LIKE"/>
    <property type="match status" value="1"/>
</dbReference>
<protein>
    <recommendedName>
        <fullName evidence="3">Ig-like domain-containing protein</fullName>
    </recommendedName>
</protein>
<gene>
    <name evidence="4" type="ORF">g.12610</name>
</gene>
<dbReference type="InterPro" id="IPR011641">
    <property type="entry name" value="Tyr-kin_ephrin_A/B_rcpt-like"/>
</dbReference>
<dbReference type="Gene3D" id="2.60.40.10">
    <property type="entry name" value="Immunoglobulins"/>
    <property type="match status" value="1"/>
</dbReference>
<keyword evidence="2" id="KW-0812">Transmembrane</keyword>
<evidence type="ECO:0000313" key="4">
    <source>
        <dbReference type="EMBL" id="JAS88062.1"/>
    </source>
</evidence>
<dbReference type="PANTHER" id="PTHR15443">
    <property type="entry name" value="ZONA PELLUCIDA BINDING PROTEIN SP38"/>
    <property type="match status" value="1"/>
</dbReference>
<feature type="transmembrane region" description="Helical" evidence="2">
    <location>
        <begin position="620"/>
        <end position="643"/>
    </location>
</feature>
<dbReference type="InterPro" id="IPR007110">
    <property type="entry name" value="Ig-like_dom"/>
</dbReference>
<dbReference type="AlphaFoldDB" id="A0A1B6IMD3"/>
<dbReference type="InterPro" id="IPR036179">
    <property type="entry name" value="Ig-like_dom_sf"/>
</dbReference>
<dbReference type="SMART" id="SM01411">
    <property type="entry name" value="Ephrin_rec_like"/>
    <property type="match status" value="1"/>
</dbReference>
<sequence length="753" mass="85303">ENATTGPHPLSELFIPNQTTKELVMITETIKTTIENIKQSSTTAQATEERANLTTPQMTSHIPYNNYTVKEDIKIVPISATTTFQISSQIMQSNLTSVQENQKISANPQINPNMLYLDGPAAKFENQNRLLQLEENDEDKHEEEGQSTEEAEGEETEVTEETTKGKLKYKERNNIKEHSVLDSLESYSREECERDHQKTCVCSFESVKTDFIRIFSMVKSTKSAMDEISHFDCRHFVPILDQFVLSSNAKPSVLSGNHKPMTVDSEKGPKEIDEKSMDVFVSQSVSEEDDLTHVFVNTDVEIPCFPTSDIHLSPSEADHVSYKWTFGNKKAITEGRITENSNGEGSLSITEVTSGDSENYTCEVEYINPDTGHHTEETFEHVLNVVALPIVTVRLSLHYRGSLACDSSIIQMFKLFMPQQLEDFVCKIDEDKHLCKIEVHSTVCHTESPDESRERGERRVRIKKLIWPRAKREDSMEMSLNYEVFIHRSEEKWLSSENSTLCHAECHLYITFKLLKLLKESMTEAMFIPVVSESQHGTENFYPVQSSLKVKYIFGCMGGYHLQDGFCVACPEHTFSNDGDTECTHCPPHTYQGKLGARKCIPCTNRWIPACNEYIEDTNLYIVLLVLVILCITVSVFAGIYYMRVKEKTFSQMTKKVIPFSSKASTPKSKGKKKSSKRVHIAQPESTEIQSLLDSTTDDESIQRKDKTKKKKDPPVTSDEEVLGKKTVSGKKKNAESTKEDVGSKKSKATKKK</sequence>
<feature type="domain" description="Ig-like" evidence="3">
    <location>
        <begin position="269"/>
        <end position="380"/>
    </location>
</feature>
<dbReference type="Gene3D" id="2.10.50.10">
    <property type="entry name" value="Tumor Necrosis Factor Receptor, subunit A, domain 2"/>
    <property type="match status" value="1"/>
</dbReference>
<dbReference type="SMART" id="SM00409">
    <property type="entry name" value="IG"/>
    <property type="match status" value="1"/>
</dbReference>
<feature type="region of interest" description="Disordered" evidence="1">
    <location>
        <begin position="662"/>
        <end position="753"/>
    </location>
</feature>
<evidence type="ECO:0000259" key="3">
    <source>
        <dbReference type="PROSITE" id="PS50835"/>
    </source>
</evidence>
<dbReference type="SUPFAM" id="SSF57184">
    <property type="entry name" value="Growth factor receptor domain"/>
    <property type="match status" value="1"/>
</dbReference>
<evidence type="ECO:0000256" key="2">
    <source>
        <dbReference type="SAM" id="Phobius"/>
    </source>
</evidence>
<dbReference type="EMBL" id="GECU01019644">
    <property type="protein sequence ID" value="JAS88062.1"/>
    <property type="molecule type" value="Transcribed_RNA"/>
</dbReference>
<keyword evidence="2" id="KW-0472">Membrane</keyword>
<dbReference type="InterPro" id="IPR009030">
    <property type="entry name" value="Growth_fac_rcpt_cys_sf"/>
</dbReference>
<dbReference type="InterPro" id="IPR003599">
    <property type="entry name" value="Ig_sub"/>
</dbReference>
<reference evidence="4" key="1">
    <citation type="submission" date="2015-11" db="EMBL/GenBank/DDBJ databases">
        <title>De novo transcriptome assembly of four potential Pierce s Disease insect vectors from Arizona vineyards.</title>
        <authorList>
            <person name="Tassone E.E."/>
        </authorList>
    </citation>
    <scope>NUCLEOTIDE SEQUENCE</scope>
</reference>